<dbReference type="EMBL" id="JBBVUL010000002">
    <property type="protein sequence ID" value="MEL0564605.1"/>
    <property type="molecule type" value="Genomic_DNA"/>
</dbReference>
<feature type="transmembrane region" description="Helical" evidence="7">
    <location>
        <begin position="50"/>
        <end position="72"/>
    </location>
</feature>
<evidence type="ECO:0000313" key="9">
    <source>
        <dbReference type="EMBL" id="KAA9322717.1"/>
    </source>
</evidence>
<protein>
    <submittedName>
        <fullName evidence="9">DedA family protein</fullName>
    </submittedName>
</protein>
<keyword evidence="4 7" id="KW-0812">Transmembrane</keyword>
<gene>
    <name evidence="10" type="ORF">AAC431_01520</name>
    <name evidence="9" type="ORF">F6H94_04865</name>
</gene>
<keyword evidence="6 7" id="KW-0472">Membrane</keyword>
<dbReference type="OrthoDB" id="9813426at2"/>
<dbReference type="Pfam" id="PF09335">
    <property type="entry name" value="VTT_dom"/>
    <property type="match status" value="1"/>
</dbReference>
<feature type="transmembrane region" description="Helical" evidence="7">
    <location>
        <begin position="138"/>
        <end position="165"/>
    </location>
</feature>
<proteinExistence type="inferred from homology"/>
<keyword evidence="12" id="KW-1185">Reference proteome</keyword>
<feature type="transmembrane region" description="Helical" evidence="7">
    <location>
        <begin position="12"/>
        <end position="30"/>
    </location>
</feature>
<comment type="caution">
    <text evidence="9">The sequence shown here is derived from an EMBL/GenBank/DDBJ whole genome shotgun (WGS) entry which is preliminary data.</text>
</comment>
<dbReference type="Proteomes" id="UP000327236">
    <property type="component" value="Unassembled WGS sequence"/>
</dbReference>
<evidence type="ECO:0000256" key="2">
    <source>
        <dbReference type="ARBA" id="ARBA00010792"/>
    </source>
</evidence>
<reference evidence="10 12" key="2">
    <citation type="submission" date="2024-04" db="EMBL/GenBank/DDBJ databases">
        <title>Three lactobacilli isolated from voided urine samples from females with type 2 diabetes.</title>
        <authorList>
            <person name="Kula A."/>
            <person name="Stegman N."/>
            <person name="Putonti C."/>
        </authorList>
    </citation>
    <scope>NUCLEOTIDE SEQUENCE [LARGE SCALE GENOMIC DNA]</scope>
    <source>
        <strain evidence="10 12">1855</strain>
    </source>
</reference>
<dbReference type="GO" id="GO:0005886">
    <property type="term" value="C:plasma membrane"/>
    <property type="evidence" value="ECO:0007669"/>
    <property type="project" value="UniProtKB-SubCell"/>
</dbReference>
<evidence type="ECO:0000256" key="5">
    <source>
        <dbReference type="ARBA" id="ARBA00022989"/>
    </source>
</evidence>
<reference evidence="9 11" key="1">
    <citation type="submission" date="2019-09" db="EMBL/GenBank/DDBJ databases">
        <title>Draft genome sequence assemblies of isolates from the urinary tract.</title>
        <authorList>
            <person name="Mores C.R."/>
            <person name="Putonti C."/>
            <person name="Wolfe A.J."/>
        </authorList>
    </citation>
    <scope>NUCLEOTIDE SEQUENCE [LARGE SCALE GENOMIC DNA]</scope>
    <source>
        <strain evidence="9 11">UMB246</strain>
    </source>
</reference>
<dbReference type="EMBL" id="VYWW01000017">
    <property type="protein sequence ID" value="KAA9322717.1"/>
    <property type="molecule type" value="Genomic_DNA"/>
</dbReference>
<feature type="transmembrane region" description="Helical" evidence="7">
    <location>
        <begin position="177"/>
        <end position="197"/>
    </location>
</feature>
<sequence>MTEWMINLINQFGFWAILFLIALENIFPPIPSEVILSFGGFLTLHTKIALWEIVLASTIGSVLGALILYYVGSLFTEARLKKLVNNKFIKILGFKEDDVSKTIAWFNKHGKGAIFYGRFVPIIRSLISIPAGIAQVKLSLFVSLTFLGSLIWNTVLASLGFYFGSKWDIVVKIIDDYAILCAGLLVIAFGIACIYWYKKRIKARN</sequence>
<evidence type="ECO:0000259" key="8">
    <source>
        <dbReference type="Pfam" id="PF09335"/>
    </source>
</evidence>
<dbReference type="GeneID" id="31743185"/>
<dbReference type="RefSeq" id="WP_006588067.1">
    <property type="nucleotide sequence ID" value="NZ_CATOUV010000001.1"/>
</dbReference>
<keyword evidence="5 7" id="KW-1133">Transmembrane helix</keyword>
<dbReference type="InterPro" id="IPR051311">
    <property type="entry name" value="DedA_domain"/>
</dbReference>
<dbReference type="Proteomes" id="UP001385848">
    <property type="component" value="Unassembled WGS sequence"/>
</dbReference>
<dbReference type="InterPro" id="IPR032816">
    <property type="entry name" value="VTT_dom"/>
</dbReference>
<evidence type="ECO:0000256" key="3">
    <source>
        <dbReference type="ARBA" id="ARBA00022475"/>
    </source>
</evidence>
<evidence type="ECO:0000313" key="11">
    <source>
        <dbReference type="Proteomes" id="UP000327236"/>
    </source>
</evidence>
<feature type="domain" description="VTT" evidence="8">
    <location>
        <begin position="30"/>
        <end position="160"/>
    </location>
</feature>
<keyword evidence="3" id="KW-1003">Cell membrane</keyword>
<evidence type="ECO:0000256" key="4">
    <source>
        <dbReference type="ARBA" id="ARBA00022692"/>
    </source>
</evidence>
<accession>A0A5N1IFK8</accession>
<evidence type="ECO:0000256" key="1">
    <source>
        <dbReference type="ARBA" id="ARBA00004651"/>
    </source>
</evidence>
<dbReference type="AlphaFoldDB" id="A0A5N1IFK8"/>
<dbReference type="PANTHER" id="PTHR42709">
    <property type="entry name" value="ALKALINE PHOSPHATASE LIKE PROTEIN"/>
    <property type="match status" value="1"/>
</dbReference>
<name>A0A5N1IFK8_LACJE</name>
<evidence type="ECO:0000313" key="10">
    <source>
        <dbReference type="EMBL" id="MEL0564605.1"/>
    </source>
</evidence>
<organism evidence="9 11">
    <name type="scientific">Lactobacillus jensenii</name>
    <dbReference type="NCBI Taxonomy" id="109790"/>
    <lineage>
        <taxon>Bacteria</taxon>
        <taxon>Bacillati</taxon>
        <taxon>Bacillota</taxon>
        <taxon>Bacilli</taxon>
        <taxon>Lactobacillales</taxon>
        <taxon>Lactobacillaceae</taxon>
        <taxon>Lactobacillus</taxon>
    </lineage>
</organism>
<evidence type="ECO:0000313" key="12">
    <source>
        <dbReference type="Proteomes" id="UP001385848"/>
    </source>
</evidence>
<evidence type="ECO:0000256" key="6">
    <source>
        <dbReference type="ARBA" id="ARBA00023136"/>
    </source>
</evidence>
<evidence type="ECO:0000256" key="7">
    <source>
        <dbReference type="SAM" id="Phobius"/>
    </source>
</evidence>
<comment type="similarity">
    <text evidence="2">Belongs to the DedA family.</text>
</comment>
<dbReference type="PANTHER" id="PTHR42709:SF6">
    <property type="entry name" value="UNDECAPRENYL PHOSPHATE TRANSPORTER A"/>
    <property type="match status" value="1"/>
</dbReference>
<comment type="subcellular location">
    <subcellularLocation>
        <location evidence="1">Cell membrane</location>
        <topology evidence="1">Multi-pass membrane protein</topology>
    </subcellularLocation>
</comment>
<dbReference type="KEGG" id="lje:BUE77_05585"/>